<protein>
    <submittedName>
        <fullName evidence="2">Uncharacterized protein</fullName>
    </submittedName>
</protein>
<feature type="transmembrane region" description="Helical" evidence="1">
    <location>
        <begin position="91"/>
        <end position="111"/>
    </location>
</feature>
<dbReference type="AlphaFoldDB" id="A0A1F6FQ09"/>
<gene>
    <name evidence="2" type="ORF">A3H15_01260</name>
</gene>
<dbReference type="EMBL" id="MFMO01000014">
    <property type="protein sequence ID" value="OGG87949.1"/>
    <property type="molecule type" value="Genomic_DNA"/>
</dbReference>
<evidence type="ECO:0000313" key="3">
    <source>
        <dbReference type="Proteomes" id="UP000177968"/>
    </source>
</evidence>
<proteinExistence type="predicted"/>
<comment type="caution">
    <text evidence="2">The sequence shown here is derived from an EMBL/GenBank/DDBJ whole genome shotgun (WGS) entry which is preliminary data.</text>
</comment>
<evidence type="ECO:0000313" key="2">
    <source>
        <dbReference type="EMBL" id="OGG87949.1"/>
    </source>
</evidence>
<reference evidence="2 3" key="1">
    <citation type="journal article" date="2016" name="Nat. Commun.">
        <title>Thousands of microbial genomes shed light on interconnected biogeochemical processes in an aquifer system.</title>
        <authorList>
            <person name="Anantharaman K."/>
            <person name="Brown C.T."/>
            <person name="Hug L.A."/>
            <person name="Sharon I."/>
            <person name="Castelle C.J."/>
            <person name="Probst A.J."/>
            <person name="Thomas B.C."/>
            <person name="Singh A."/>
            <person name="Wilkins M.J."/>
            <person name="Karaoz U."/>
            <person name="Brodie E.L."/>
            <person name="Williams K.H."/>
            <person name="Hubbard S.S."/>
            <person name="Banfield J.F."/>
        </authorList>
    </citation>
    <scope>NUCLEOTIDE SEQUENCE [LARGE SCALE GENOMIC DNA]</scope>
</reference>
<organism evidence="2 3">
    <name type="scientific">Candidatus Kaiserbacteria bacterium RIFCSPLOWO2_12_FULL_50_28</name>
    <dbReference type="NCBI Taxonomy" id="1798527"/>
    <lineage>
        <taxon>Bacteria</taxon>
        <taxon>Candidatus Kaiseribacteriota</taxon>
    </lineage>
</organism>
<dbReference type="Proteomes" id="UP000177968">
    <property type="component" value="Unassembled WGS sequence"/>
</dbReference>
<evidence type="ECO:0000256" key="1">
    <source>
        <dbReference type="SAM" id="Phobius"/>
    </source>
</evidence>
<keyword evidence="1" id="KW-0812">Transmembrane</keyword>
<name>A0A1F6FQ09_9BACT</name>
<keyword evidence="1" id="KW-0472">Membrane</keyword>
<keyword evidence="1" id="KW-1133">Transmembrane helix</keyword>
<sequence>MQNMKQMMVPLLVLAALVVTAISFAWQGTAMHAQVTAEEAKFHALQSSYFSLAKVEREAAPTGSDLNKQLVQIQNYPSELLRLKLVGVGKILDGIFLALLSIAFLLFMMPIRLAKLIREGR</sequence>
<accession>A0A1F6FQ09</accession>